<evidence type="ECO:0008006" key="2">
    <source>
        <dbReference type="Google" id="ProtNLM"/>
    </source>
</evidence>
<comment type="caution">
    <text evidence="1">The sequence shown here is derived from an EMBL/GenBank/DDBJ whole genome shotgun (WGS) entry which is preliminary data.</text>
</comment>
<name>A0A0F8YZ11_9ZZZZ</name>
<protein>
    <recommendedName>
        <fullName evidence="2">TFIIB-type domain-containing protein</fullName>
    </recommendedName>
</protein>
<proteinExistence type="predicted"/>
<sequence>IQDYIEPKQNNVSKKDCPHDDVGGATICNKCGEII</sequence>
<feature type="non-terminal residue" evidence="1">
    <location>
        <position position="1"/>
    </location>
</feature>
<organism evidence="1">
    <name type="scientific">marine sediment metagenome</name>
    <dbReference type="NCBI Taxonomy" id="412755"/>
    <lineage>
        <taxon>unclassified sequences</taxon>
        <taxon>metagenomes</taxon>
        <taxon>ecological metagenomes</taxon>
    </lineage>
</organism>
<reference evidence="1" key="1">
    <citation type="journal article" date="2015" name="Nature">
        <title>Complex archaea that bridge the gap between prokaryotes and eukaryotes.</title>
        <authorList>
            <person name="Spang A."/>
            <person name="Saw J.H."/>
            <person name="Jorgensen S.L."/>
            <person name="Zaremba-Niedzwiedzka K."/>
            <person name="Martijn J."/>
            <person name="Lind A.E."/>
            <person name="van Eijk R."/>
            <person name="Schleper C."/>
            <person name="Guy L."/>
            <person name="Ettema T.J."/>
        </authorList>
    </citation>
    <scope>NUCLEOTIDE SEQUENCE</scope>
</reference>
<dbReference type="EMBL" id="LAZR01066630">
    <property type="protein sequence ID" value="KKK53191.1"/>
    <property type="molecule type" value="Genomic_DNA"/>
</dbReference>
<evidence type="ECO:0000313" key="1">
    <source>
        <dbReference type="EMBL" id="KKK53191.1"/>
    </source>
</evidence>
<dbReference type="AlphaFoldDB" id="A0A0F8YZ11"/>
<gene>
    <name evidence="1" type="ORF">LCGC14_3097300</name>
</gene>
<accession>A0A0F8YZ11</accession>